<dbReference type="Proteomes" id="UP000291072">
    <property type="component" value="Unassembled WGS sequence"/>
</dbReference>
<evidence type="ECO:0000313" key="2">
    <source>
        <dbReference type="EMBL" id="TCG11822.1"/>
    </source>
</evidence>
<feature type="transmembrane region" description="Helical" evidence="1">
    <location>
        <begin position="344"/>
        <end position="363"/>
    </location>
</feature>
<feature type="transmembrane region" description="Helical" evidence="1">
    <location>
        <begin position="467"/>
        <end position="484"/>
    </location>
</feature>
<feature type="transmembrane region" description="Helical" evidence="1">
    <location>
        <begin position="207"/>
        <end position="223"/>
    </location>
</feature>
<feature type="transmembrane region" description="Helical" evidence="1">
    <location>
        <begin position="435"/>
        <end position="455"/>
    </location>
</feature>
<feature type="transmembrane region" description="Helical" evidence="1">
    <location>
        <begin position="184"/>
        <end position="201"/>
    </location>
</feature>
<keyword evidence="1" id="KW-0812">Transmembrane</keyword>
<comment type="caution">
    <text evidence="2">The sequence shown here is derived from an EMBL/GenBank/DDBJ whole genome shotgun (WGS) entry which is preliminary data.</text>
</comment>
<sequence length="645" mass="74696">MLILLIISTLLMPLMVSLLWDKQHIISVYIVSFISMFLFINVTNSFTINIKLITTIFSLGYITLYSFLIYKSIKLKKFNIQNLVKTLKWIAPLYMSMAIIFFIRMWFTRMNTDALAYAETSNFIKRNSNDNTDPVYNLPSFYSFAAMFPRPVDVFSIGGDVIVISIFSTAIFKIMDDARKEQGLFSLVVIMIISITFALSLPFVTSSVNWVIVSLVTIILVAMRKNTKMFLLAPLAFGIFSFSSLLLAPISLVYVFMKRRFTLKEFIDSIIISIMVTVVFVMTLANMSEKLMIIPLIMSPLFFLSYTPIIKDSEHDGFLLKVNKIIFKGKERKELYKVTKKFKLISSLVLTAIGLLLMIAIAYKFDRTSSIQGIITKMVVDPYLWGVPMVMWMILDALWKKELTSWIKIGLAFVVICAAYYVLIKISPRVPRYILLRTVDPAASIVLVLFSLFLYETYPAEKFTWKSLALIPMVITFPAITVFHKSEPRYFSTNPSTSVAQNYKWVKNNEWKTLEKYKDKKVYSDVPAFIMGINGKDNHSLMNASQHRELFHGDLFVTMLGRKWYVEQNFDSIQNNIENDGIYKWTIEYAKIYEKKTNGASWNNIDKAEVYAFRHKEYAEDILKHFGWNKKDHLKIENGMYIIER</sequence>
<accession>A0A4V2NID1</accession>
<dbReference type="AlphaFoldDB" id="A0A4V2NID1"/>
<feature type="transmembrane region" description="Helical" evidence="1">
    <location>
        <begin position="230"/>
        <end position="254"/>
    </location>
</feature>
<dbReference type="EMBL" id="PSZP01000003">
    <property type="protein sequence ID" value="TCG11822.1"/>
    <property type="molecule type" value="Genomic_DNA"/>
</dbReference>
<name>A0A4V2NID1_9MOLU</name>
<organism evidence="2 3">
    <name type="scientific">Mycoplasma todarodis</name>
    <dbReference type="NCBI Taxonomy" id="1937191"/>
    <lineage>
        <taxon>Bacteria</taxon>
        <taxon>Bacillati</taxon>
        <taxon>Mycoplasmatota</taxon>
        <taxon>Mollicutes</taxon>
        <taxon>Mycoplasmataceae</taxon>
        <taxon>Mycoplasma</taxon>
    </lineage>
</organism>
<dbReference type="OrthoDB" id="9821339at2"/>
<feature type="transmembrane region" description="Helical" evidence="1">
    <location>
        <begin position="291"/>
        <end position="310"/>
    </location>
</feature>
<evidence type="ECO:0000313" key="3">
    <source>
        <dbReference type="Proteomes" id="UP000291072"/>
    </source>
</evidence>
<feature type="transmembrane region" description="Helical" evidence="1">
    <location>
        <begin position="89"/>
        <end position="107"/>
    </location>
</feature>
<keyword evidence="1" id="KW-0472">Membrane</keyword>
<feature type="transmembrane region" description="Helical" evidence="1">
    <location>
        <begin position="48"/>
        <end position="68"/>
    </location>
</feature>
<feature type="transmembrane region" description="Helical" evidence="1">
    <location>
        <begin position="25"/>
        <end position="42"/>
    </location>
</feature>
<keyword evidence="3" id="KW-1185">Reference proteome</keyword>
<feature type="transmembrane region" description="Helical" evidence="1">
    <location>
        <begin position="266"/>
        <end position="284"/>
    </location>
</feature>
<feature type="transmembrane region" description="Helical" evidence="1">
    <location>
        <begin position="405"/>
        <end position="423"/>
    </location>
</feature>
<protein>
    <submittedName>
        <fullName evidence="2">Uncharacterized protein</fullName>
    </submittedName>
</protein>
<feature type="transmembrane region" description="Helical" evidence="1">
    <location>
        <begin position="383"/>
        <end position="399"/>
    </location>
</feature>
<keyword evidence="1" id="KW-1133">Transmembrane helix</keyword>
<gene>
    <name evidence="2" type="ORF">C4B25_00695</name>
</gene>
<reference evidence="2 3" key="1">
    <citation type="submission" date="2018-02" db="EMBL/GenBank/DDBJ databases">
        <title>Mycoplasma marinum and Mycoplasma todarodis sp. nov., moderately halophilic and psychrotolerant mycoplasmas isolated from cephalopods.</title>
        <authorList>
            <person name="Viver T."/>
        </authorList>
    </citation>
    <scope>NUCLEOTIDE SEQUENCE [LARGE SCALE GENOMIC DNA]</scope>
    <source>
        <strain evidence="2 3">5H</strain>
    </source>
</reference>
<evidence type="ECO:0000256" key="1">
    <source>
        <dbReference type="SAM" id="Phobius"/>
    </source>
</evidence>
<proteinExistence type="predicted"/>
<dbReference type="RefSeq" id="WP_131613143.1">
    <property type="nucleotide sequence ID" value="NZ_PSZP01000003.1"/>
</dbReference>